<evidence type="ECO:0000313" key="2">
    <source>
        <dbReference type="EMBL" id="QJA94082.1"/>
    </source>
</evidence>
<evidence type="ECO:0000313" key="1">
    <source>
        <dbReference type="EMBL" id="QJA71293.1"/>
    </source>
</evidence>
<dbReference type="EMBL" id="MT141862">
    <property type="protein sequence ID" value="QJA71293.1"/>
    <property type="molecule type" value="Genomic_DNA"/>
</dbReference>
<protein>
    <submittedName>
        <fullName evidence="2">Uncharacterized protein</fullName>
    </submittedName>
</protein>
<gene>
    <name evidence="1" type="ORF">MM415A03281_0002</name>
    <name evidence="2" type="ORF">MM415B04004_0002</name>
</gene>
<name>A0A6M3LKB5_9ZZZZ</name>
<proteinExistence type="predicted"/>
<organism evidence="2">
    <name type="scientific">viral metagenome</name>
    <dbReference type="NCBI Taxonomy" id="1070528"/>
    <lineage>
        <taxon>unclassified sequences</taxon>
        <taxon>metagenomes</taxon>
        <taxon>organismal metagenomes</taxon>
    </lineage>
</organism>
<dbReference type="AlphaFoldDB" id="A0A6M3LKB5"/>
<sequence>MKRILLTGYKDNLIYEIYDLPYKKTKRGYFLLFINEKIDTLLLNCDRVEMNLISKEVINTCNCELHATPMIATY</sequence>
<dbReference type="EMBL" id="MT143202">
    <property type="protein sequence ID" value="QJA94082.1"/>
    <property type="molecule type" value="Genomic_DNA"/>
</dbReference>
<accession>A0A6M3LKB5</accession>
<reference evidence="2" key="1">
    <citation type="submission" date="2020-03" db="EMBL/GenBank/DDBJ databases">
        <title>The deep terrestrial virosphere.</title>
        <authorList>
            <person name="Holmfeldt K."/>
            <person name="Nilsson E."/>
            <person name="Simone D."/>
            <person name="Lopez-Fernandez M."/>
            <person name="Wu X."/>
            <person name="de Brujin I."/>
            <person name="Lundin D."/>
            <person name="Andersson A."/>
            <person name="Bertilsson S."/>
            <person name="Dopson M."/>
        </authorList>
    </citation>
    <scope>NUCLEOTIDE SEQUENCE</scope>
    <source>
        <strain evidence="1">MM415A03281</strain>
        <strain evidence="2">MM415B04004</strain>
    </source>
</reference>